<reference evidence="9 10" key="1">
    <citation type="journal article" date="2018" name="Front. Plant Sci.">
        <title>Red Clover (Trifolium pratense) and Zigzag Clover (T. medium) - A Picture of Genomic Similarities and Differences.</title>
        <authorList>
            <person name="Dluhosova J."/>
            <person name="Istvanek J."/>
            <person name="Nedelnik J."/>
            <person name="Repkova J."/>
        </authorList>
    </citation>
    <scope>NUCLEOTIDE SEQUENCE [LARGE SCALE GENOMIC DNA]</scope>
    <source>
        <strain evidence="10">cv. 10/8</strain>
        <tissue evidence="9">Leaf</tissue>
    </source>
</reference>
<evidence type="ECO:0000256" key="6">
    <source>
        <dbReference type="ARBA" id="ARBA00023002"/>
    </source>
</evidence>
<feature type="non-terminal residue" evidence="9">
    <location>
        <position position="39"/>
    </location>
</feature>
<dbReference type="InterPro" id="IPR000262">
    <property type="entry name" value="FMN-dep_DH"/>
</dbReference>
<evidence type="ECO:0000256" key="5">
    <source>
        <dbReference type="ARBA" id="ARBA00022643"/>
    </source>
</evidence>
<comment type="catalytic activity">
    <reaction evidence="7">
        <text>glycolate + O2 = glyoxylate + H2O2</text>
        <dbReference type="Rhea" id="RHEA:25311"/>
        <dbReference type="ChEBI" id="CHEBI:15379"/>
        <dbReference type="ChEBI" id="CHEBI:16240"/>
        <dbReference type="ChEBI" id="CHEBI:29805"/>
        <dbReference type="ChEBI" id="CHEBI:36655"/>
        <dbReference type="EC" id="1.1.3.15"/>
    </reaction>
    <physiologicalReaction direction="left-to-right" evidence="7">
        <dbReference type="Rhea" id="RHEA:25312"/>
    </physiologicalReaction>
</comment>
<comment type="caution">
    <text evidence="9">The sequence shown here is derived from an EMBL/GenBank/DDBJ whole genome shotgun (WGS) entry which is preliminary data.</text>
</comment>
<name>A0A392TD86_9FABA</name>
<dbReference type="SUPFAM" id="SSF51412">
    <property type="entry name" value="Inosine monophosphate dehydrogenase (IMPDH)"/>
    <property type="match status" value="1"/>
</dbReference>
<evidence type="ECO:0000313" key="9">
    <source>
        <dbReference type="EMBL" id="MCI58872.1"/>
    </source>
</evidence>
<dbReference type="InterPro" id="IPR013785">
    <property type="entry name" value="Aldolase_TIM"/>
</dbReference>
<evidence type="ECO:0000256" key="7">
    <source>
        <dbReference type="ARBA" id="ARBA00036241"/>
    </source>
</evidence>
<keyword evidence="3" id="KW-0323">Glycolate pathway</keyword>
<evidence type="ECO:0000256" key="2">
    <source>
        <dbReference type="ARBA" id="ARBA00004923"/>
    </source>
</evidence>
<comment type="cofactor">
    <cofactor evidence="1">
        <name>FMN</name>
        <dbReference type="ChEBI" id="CHEBI:58210"/>
    </cofactor>
</comment>
<sequence length="39" mass="3807">MDGGVRRGTDVFKALALGAAGVFIGRPAVYGLAADGEAG</sequence>
<dbReference type="GO" id="GO:0003973">
    <property type="term" value="F:(S)-2-hydroxy-acid oxidase activity"/>
    <property type="evidence" value="ECO:0007669"/>
    <property type="project" value="UniProtKB-EC"/>
</dbReference>
<dbReference type="EMBL" id="LXQA010553138">
    <property type="protein sequence ID" value="MCI58872.1"/>
    <property type="molecule type" value="Genomic_DNA"/>
</dbReference>
<dbReference type="AlphaFoldDB" id="A0A392TD86"/>
<keyword evidence="6" id="KW-0560">Oxidoreductase</keyword>
<accession>A0A392TD86</accession>
<dbReference type="GO" id="GO:0009854">
    <property type="term" value="P:oxidative photosynthetic carbon pathway"/>
    <property type="evidence" value="ECO:0007669"/>
    <property type="project" value="UniProtKB-KW"/>
</dbReference>
<dbReference type="Pfam" id="PF01070">
    <property type="entry name" value="FMN_dh"/>
    <property type="match status" value="1"/>
</dbReference>
<evidence type="ECO:0000259" key="8">
    <source>
        <dbReference type="PROSITE" id="PS51349"/>
    </source>
</evidence>
<dbReference type="PROSITE" id="PS51349">
    <property type="entry name" value="FMN_HYDROXY_ACID_DH_2"/>
    <property type="match status" value="1"/>
</dbReference>
<evidence type="ECO:0000256" key="4">
    <source>
        <dbReference type="ARBA" id="ARBA00022630"/>
    </source>
</evidence>
<proteinExistence type="predicted"/>
<organism evidence="9 10">
    <name type="scientific">Trifolium medium</name>
    <dbReference type="NCBI Taxonomy" id="97028"/>
    <lineage>
        <taxon>Eukaryota</taxon>
        <taxon>Viridiplantae</taxon>
        <taxon>Streptophyta</taxon>
        <taxon>Embryophyta</taxon>
        <taxon>Tracheophyta</taxon>
        <taxon>Spermatophyta</taxon>
        <taxon>Magnoliopsida</taxon>
        <taxon>eudicotyledons</taxon>
        <taxon>Gunneridae</taxon>
        <taxon>Pentapetalae</taxon>
        <taxon>rosids</taxon>
        <taxon>fabids</taxon>
        <taxon>Fabales</taxon>
        <taxon>Fabaceae</taxon>
        <taxon>Papilionoideae</taxon>
        <taxon>50 kb inversion clade</taxon>
        <taxon>NPAAA clade</taxon>
        <taxon>Hologalegina</taxon>
        <taxon>IRL clade</taxon>
        <taxon>Trifolieae</taxon>
        <taxon>Trifolium</taxon>
    </lineage>
</organism>
<keyword evidence="5" id="KW-0288">FMN</keyword>
<keyword evidence="4" id="KW-0285">Flavoprotein</keyword>
<evidence type="ECO:0000313" key="10">
    <source>
        <dbReference type="Proteomes" id="UP000265520"/>
    </source>
</evidence>
<dbReference type="PANTHER" id="PTHR10578:SF107">
    <property type="entry name" value="2-HYDROXYACID OXIDASE 1"/>
    <property type="match status" value="1"/>
</dbReference>
<keyword evidence="10" id="KW-1185">Reference proteome</keyword>
<dbReference type="Proteomes" id="UP000265520">
    <property type="component" value="Unassembled WGS sequence"/>
</dbReference>
<feature type="domain" description="FMN hydroxy acid dehydrogenase" evidence="8">
    <location>
        <begin position="1"/>
        <end position="39"/>
    </location>
</feature>
<dbReference type="PANTHER" id="PTHR10578">
    <property type="entry name" value="S -2-HYDROXY-ACID OXIDASE-RELATED"/>
    <property type="match status" value="1"/>
</dbReference>
<comment type="pathway">
    <text evidence="2">Photosynthesis; photorespiration; glycine from 2-phosphoglycolate: step 2/3.</text>
</comment>
<evidence type="ECO:0000256" key="1">
    <source>
        <dbReference type="ARBA" id="ARBA00001917"/>
    </source>
</evidence>
<dbReference type="InterPro" id="IPR037396">
    <property type="entry name" value="FMN_HAD"/>
</dbReference>
<dbReference type="Gene3D" id="3.20.20.70">
    <property type="entry name" value="Aldolase class I"/>
    <property type="match status" value="1"/>
</dbReference>
<protein>
    <submittedName>
        <fullName evidence="9">Peroxisomal-2-hydroxy-acid oxidase GLO1-like</fullName>
    </submittedName>
</protein>
<evidence type="ECO:0000256" key="3">
    <source>
        <dbReference type="ARBA" id="ARBA00022594"/>
    </source>
</evidence>